<proteinExistence type="predicted"/>
<gene>
    <name evidence="1" type="ORF">SAMN04489735_104331</name>
</gene>
<dbReference type="AlphaFoldDB" id="A0A1G8EFQ6"/>
<evidence type="ECO:0000313" key="1">
    <source>
        <dbReference type="EMBL" id="SDH68728.1"/>
    </source>
</evidence>
<evidence type="ECO:0000313" key="2">
    <source>
        <dbReference type="Proteomes" id="UP000198956"/>
    </source>
</evidence>
<dbReference type="EMBL" id="FNDE01000043">
    <property type="protein sequence ID" value="SDH68728.1"/>
    <property type="molecule type" value="Genomic_DNA"/>
</dbReference>
<protein>
    <recommendedName>
        <fullName evidence="3">Transposase DDE domain-containing protein</fullName>
    </recommendedName>
</protein>
<dbReference type="Proteomes" id="UP000198956">
    <property type="component" value="Unassembled WGS sequence"/>
</dbReference>
<reference evidence="1 2" key="1">
    <citation type="submission" date="2016-10" db="EMBL/GenBank/DDBJ databases">
        <authorList>
            <person name="de Groot N.N."/>
        </authorList>
    </citation>
    <scope>NUCLEOTIDE SEQUENCE [LARGE SCALE GENOMIC DNA]</scope>
    <source>
        <strain evidence="1 2">L 420-91</strain>
    </source>
</reference>
<accession>A0A1G8EFQ6</accession>
<name>A0A1G8EFQ6_ANETH</name>
<sequence length="35" mass="4059">MMMQAMLVFACMNLKELATWLWKPGGTKRKLPVFS</sequence>
<organism evidence="1 2">
    <name type="scientific">Aneurinibacillus thermoaerophilus</name>
    <dbReference type="NCBI Taxonomy" id="143495"/>
    <lineage>
        <taxon>Bacteria</taxon>
        <taxon>Bacillati</taxon>
        <taxon>Bacillota</taxon>
        <taxon>Bacilli</taxon>
        <taxon>Bacillales</taxon>
        <taxon>Paenibacillaceae</taxon>
        <taxon>Aneurinibacillus group</taxon>
        <taxon>Aneurinibacillus</taxon>
    </lineage>
</organism>
<evidence type="ECO:0008006" key="3">
    <source>
        <dbReference type="Google" id="ProtNLM"/>
    </source>
</evidence>